<keyword evidence="4" id="KW-1133">Transmembrane helix</keyword>
<dbReference type="SUPFAM" id="SSF81321">
    <property type="entry name" value="Family A G protein-coupled receptor-like"/>
    <property type="match status" value="1"/>
</dbReference>
<dbReference type="AlphaFoldDB" id="A0A1I7UU42"/>
<dbReference type="InterPro" id="IPR035500">
    <property type="entry name" value="NHR-like_dom_sf"/>
</dbReference>
<evidence type="ECO:0000256" key="4">
    <source>
        <dbReference type="SAM" id="Phobius"/>
    </source>
</evidence>
<dbReference type="GO" id="GO:0038022">
    <property type="term" value="F:G protein-coupled olfactory receptor activity"/>
    <property type="evidence" value="ECO:0007669"/>
    <property type="project" value="TreeGrafter"/>
</dbReference>
<keyword evidence="2" id="KW-0804">Transcription</keyword>
<feature type="transmembrane region" description="Helical" evidence="4">
    <location>
        <begin position="190"/>
        <end position="212"/>
    </location>
</feature>
<feature type="transmembrane region" description="Helical" evidence="4">
    <location>
        <begin position="422"/>
        <end position="439"/>
    </location>
</feature>
<keyword evidence="4" id="KW-0472">Membrane</keyword>
<dbReference type="Proteomes" id="UP000095282">
    <property type="component" value="Unplaced"/>
</dbReference>
<keyword evidence="6" id="KW-1185">Reference proteome</keyword>
<dbReference type="GO" id="GO:0005886">
    <property type="term" value="C:plasma membrane"/>
    <property type="evidence" value="ECO:0007669"/>
    <property type="project" value="TreeGrafter"/>
</dbReference>
<dbReference type="PANTHER" id="PTHR22943:SF84">
    <property type="entry name" value="SEVEN TM RECEPTOR"/>
    <property type="match status" value="1"/>
</dbReference>
<dbReference type="STRING" id="1561998.A0A1I7UU42"/>
<keyword evidence="1" id="KW-0805">Transcription regulation</keyword>
<feature type="domain" description="NR LBD" evidence="5">
    <location>
        <begin position="1"/>
        <end position="241"/>
    </location>
</feature>
<evidence type="ECO:0000256" key="3">
    <source>
        <dbReference type="ARBA" id="ARBA00023170"/>
    </source>
</evidence>
<dbReference type="WBParaSite" id="Csp11.Scaffold630.g19363.t1">
    <property type="protein sequence ID" value="Csp11.Scaffold630.g19363.t1"/>
    <property type="gene ID" value="Csp11.Scaffold630.g19363"/>
</dbReference>
<dbReference type="InterPro" id="IPR000536">
    <property type="entry name" value="Nucl_hrmn_rcpt_lig-bd"/>
</dbReference>
<proteinExistence type="predicted"/>
<feature type="transmembrane region" description="Helical" evidence="4">
    <location>
        <begin position="224"/>
        <end position="250"/>
    </location>
</feature>
<feature type="transmembrane region" description="Helical" evidence="4">
    <location>
        <begin position="390"/>
        <end position="416"/>
    </location>
</feature>
<dbReference type="SUPFAM" id="SSF48508">
    <property type="entry name" value="Nuclear receptor ligand-binding domain"/>
    <property type="match status" value="1"/>
</dbReference>
<protein>
    <submittedName>
        <fullName evidence="7">NR LBD domain-containing protein</fullName>
    </submittedName>
</protein>
<organism evidence="6 7">
    <name type="scientific">Caenorhabditis tropicalis</name>
    <dbReference type="NCBI Taxonomy" id="1561998"/>
    <lineage>
        <taxon>Eukaryota</taxon>
        <taxon>Metazoa</taxon>
        <taxon>Ecdysozoa</taxon>
        <taxon>Nematoda</taxon>
        <taxon>Chromadorea</taxon>
        <taxon>Rhabditida</taxon>
        <taxon>Rhabditina</taxon>
        <taxon>Rhabditomorpha</taxon>
        <taxon>Rhabditoidea</taxon>
        <taxon>Rhabditidae</taxon>
        <taxon>Peloderinae</taxon>
        <taxon>Caenorhabditis</taxon>
    </lineage>
</organism>
<evidence type="ECO:0000259" key="5">
    <source>
        <dbReference type="PROSITE" id="PS51843"/>
    </source>
</evidence>
<dbReference type="PANTHER" id="PTHR22943">
    <property type="entry name" value="7-TRANSMEMBRANE DOMAIN RECEPTOR C.ELEGANS"/>
    <property type="match status" value="1"/>
</dbReference>
<dbReference type="Pfam" id="PF10326">
    <property type="entry name" value="7TM_GPCR_Str"/>
    <property type="match status" value="1"/>
</dbReference>
<dbReference type="InterPro" id="IPR019428">
    <property type="entry name" value="7TM_GPCR_serpentine_rcpt_Str"/>
</dbReference>
<evidence type="ECO:0000256" key="1">
    <source>
        <dbReference type="ARBA" id="ARBA00023015"/>
    </source>
</evidence>
<accession>A0A1I7UU42</accession>
<evidence type="ECO:0000313" key="6">
    <source>
        <dbReference type="Proteomes" id="UP000095282"/>
    </source>
</evidence>
<name>A0A1I7UU42_9PELO</name>
<dbReference type="PROSITE" id="PS51843">
    <property type="entry name" value="NR_LBD"/>
    <property type="match status" value="1"/>
</dbReference>
<feature type="transmembrane region" description="Helical" evidence="4">
    <location>
        <begin position="341"/>
        <end position="363"/>
    </location>
</feature>
<keyword evidence="3" id="KW-0675">Receptor</keyword>
<keyword evidence="4" id="KW-0812">Transmembrane</keyword>
<evidence type="ECO:0000313" key="7">
    <source>
        <dbReference type="WBParaSite" id="Csp11.Scaffold630.g19363.t1"/>
    </source>
</evidence>
<evidence type="ECO:0000256" key="2">
    <source>
        <dbReference type="ARBA" id="ARBA00023163"/>
    </source>
</evidence>
<sequence length="487" mass="56098">MVSSALELMMPIAEEIIFEKITITRLNLIKTCATWLMFSSFFRDLKEKEKFLILKTTWHVWARLELLTISVEIFGEKVVTDRIVFISENVAAYLIEIFRNNLANLDPKEAEDVDRELQPLFTAIFDDVARKLVKFDGKLVEIGYMLWQMVWCVAGRILTGGSLEAGEKYTDQLADDLDAYFRNEIQMEKYAWRVMKMMSVVYHTVSSVFVVFKDIHQEDYLPLALHYWLLVIYTGCYGFCMAIFGIHFLYRFLAISGYSKILGTFENCYLLIWLLIPPTFGFIWAMTVGICFAPTPETTEKIQESILDSYDLQMSEIVYIAAFIWPRNETTGLRYLNTTPAIGIVIEELIVMTSLAAIFYFGFRCYHKIQEHMKVAVSVSRLTKNLHRQLFYALVMQTAIPIMLLHVPVSGLFMFPILDQDLGFFTGFVTITIALYPAIDPLPTMFVIENYRKAVFDFISTVILCRRKPSQQGELSISTEAISMGAI</sequence>
<feature type="transmembrane region" description="Helical" evidence="4">
    <location>
        <begin position="270"/>
        <end position="295"/>
    </location>
</feature>
<dbReference type="SMART" id="SM00430">
    <property type="entry name" value="HOLI"/>
    <property type="match status" value="1"/>
</dbReference>
<dbReference type="GO" id="GO:0042048">
    <property type="term" value="P:olfactory behavior"/>
    <property type="evidence" value="ECO:0007669"/>
    <property type="project" value="TreeGrafter"/>
</dbReference>
<reference evidence="7" key="1">
    <citation type="submission" date="2016-11" db="UniProtKB">
        <authorList>
            <consortium name="WormBaseParasite"/>
        </authorList>
    </citation>
    <scope>IDENTIFICATION</scope>
</reference>